<dbReference type="PRINTS" id="PR00385">
    <property type="entry name" value="P450"/>
</dbReference>
<evidence type="ECO:0000313" key="8">
    <source>
        <dbReference type="EMBL" id="PTB48384.1"/>
    </source>
</evidence>
<dbReference type="Proteomes" id="UP000241690">
    <property type="component" value="Unassembled WGS sequence"/>
</dbReference>
<dbReference type="InterPro" id="IPR017972">
    <property type="entry name" value="Cyt_P450_CS"/>
</dbReference>
<evidence type="ECO:0000256" key="2">
    <source>
        <dbReference type="ARBA" id="ARBA00010617"/>
    </source>
</evidence>
<dbReference type="GO" id="GO:0016705">
    <property type="term" value="F:oxidoreductase activity, acting on paired donors, with incorporation or reduction of molecular oxygen"/>
    <property type="evidence" value="ECO:0007669"/>
    <property type="project" value="InterPro"/>
</dbReference>
<keyword evidence="4 6" id="KW-0479">Metal-binding</keyword>
<evidence type="ECO:0000256" key="6">
    <source>
        <dbReference type="PIRSR" id="PIRSR602401-1"/>
    </source>
</evidence>
<evidence type="ECO:0000256" key="5">
    <source>
        <dbReference type="ARBA" id="ARBA00023004"/>
    </source>
</evidence>
<dbReference type="STRING" id="983964.A0A2T3ZU99"/>
<evidence type="ECO:0000256" key="4">
    <source>
        <dbReference type="ARBA" id="ARBA00022723"/>
    </source>
</evidence>
<dbReference type="InterPro" id="IPR050121">
    <property type="entry name" value="Cytochrome_P450_monoxygenase"/>
</dbReference>
<dbReference type="InterPro" id="IPR036396">
    <property type="entry name" value="Cyt_P450_sf"/>
</dbReference>
<dbReference type="GO" id="GO:0020037">
    <property type="term" value="F:heme binding"/>
    <property type="evidence" value="ECO:0007669"/>
    <property type="project" value="InterPro"/>
</dbReference>
<evidence type="ECO:0000256" key="7">
    <source>
        <dbReference type="RuleBase" id="RU000461"/>
    </source>
</evidence>
<organism evidence="8 9">
    <name type="scientific">Trichoderma harzianum CBS 226.95</name>
    <dbReference type="NCBI Taxonomy" id="983964"/>
    <lineage>
        <taxon>Eukaryota</taxon>
        <taxon>Fungi</taxon>
        <taxon>Dikarya</taxon>
        <taxon>Ascomycota</taxon>
        <taxon>Pezizomycotina</taxon>
        <taxon>Sordariomycetes</taxon>
        <taxon>Hypocreomycetidae</taxon>
        <taxon>Hypocreales</taxon>
        <taxon>Hypocreaceae</taxon>
        <taxon>Trichoderma</taxon>
    </lineage>
</organism>
<dbReference type="InterPro" id="IPR002401">
    <property type="entry name" value="Cyt_P450_E_grp-I"/>
</dbReference>
<keyword evidence="3 6" id="KW-0349">Heme</keyword>
<evidence type="ECO:0008006" key="10">
    <source>
        <dbReference type="Google" id="ProtNLM"/>
    </source>
</evidence>
<reference evidence="8 9" key="1">
    <citation type="submission" date="2016-07" db="EMBL/GenBank/DDBJ databases">
        <title>Multiple horizontal gene transfer events from other fungi enriched the ability of initially mycotrophic Trichoderma (Ascomycota) to feed on dead plant biomass.</title>
        <authorList>
            <consortium name="DOE Joint Genome Institute"/>
            <person name="Aerts A."/>
            <person name="Atanasova L."/>
            <person name="Chenthamara K."/>
            <person name="Zhang J."/>
            <person name="Grujic M."/>
            <person name="Henrissat B."/>
            <person name="Kuo A."/>
            <person name="Salamov A."/>
            <person name="Lipzen A."/>
            <person name="Labutti K."/>
            <person name="Barry K."/>
            <person name="Miao Y."/>
            <person name="Rahimi M.J."/>
            <person name="Shen Q."/>
            <person name="Grigoriev I.V."/>
            <person name="Kubicek C.P."/>
            <person name="Druzhinina I.S."/>
        </authorList>
    </citation>
    <scope>NUCLEOTIDE SEQUENCE [LARGE SCALE GENOMIC DNA]</scope>
    <source>
        <strain evidence="8 9">CBS 226.95</strain>
    </source>
</reference>
<dbReference type="PROSITE" id="PS00086">
    <property type="entry name" value="CYTOCHROME_P450"/>
    <property type="match status" value="1"/>
</dbReference>
<evidence type="ECO:0000313" key="9">
    <source>
        <dbReference type="Proteomes" id="UP000241690"/>
    </source>
</evidence>
<dbReference type="AlphaFoldDB" id="A0A2T3ZU99"/>
<dbReference type="InterPro" id="IPR001128">
    <property type="entry name" value="Cyt_P450"/>
</dbReference>
<evidence type="ECO:0000256" key="1">
    <source>
        <dbReference type="ARBA" id="ARBA00001971"/>
    </source>
</evidence>
<comment type="similarity">
    <text evidence="2 7">Belongs to the cytochrome P450 family.</text>
</comment>
<dbReference type="GO" id="GO:0004497">
    <property type="term" value="F:monooxygenase activity"/>
    <property type="evidence" value="ECO:0007669"/>
    <property type="project" value="UniProtKB-KW"/>
</dbReference>
<protein>
    <recommendedName>
        <fullName evidence="10">Cytochrome P450</fullName>
    </recommendedName>
</protein>
<feature type="binding site" description="axial binding residue" evidence="6">
    <location>
        <position position="446"/>
    </location>
    <ligand>
        <name>heme</name>
        <dbReference type="ChEBI" id="CHEBI:30413"/>
    </ligand>
    <ligandPart>
        <name>Fe</name>
        <dbReference type="ChEBI" id="CHEBI:18248"/>
    </ligandPart>
</feature>
<sequence>MEEGYQVALASIASGATFRLYVFLAVAVLGCPLFLKVVQRLLVSPLRDVPGPKNAALFPWTITIATFKWQRAQKLLQLHKDYGPLVRIGPNEVSISDWRYYRAIYSSNKASSKEPTFYLPIVFVDQHNIFAMTNKEEHAARRKISASPYSLQSMTRLEPMIRSKADNLARRLLEISSSATTGTVNAFLMCGLFSLEVVCKAGFGKDFPFEDTTDLTELLEAMDGSAFTFILDGLLPWLRPTGFAHKIPFVGESYQRRRQWEQKSRALLREFLQLPDKDEGYLISPYLSSVDGFLGRKLNHEEFVEEAMGIMFAGSGTTSTTLTYLLYALSRPGYETIQTHLRAELEDGGESVSELRKLPYLNAVIKETFRLYPTIISSLPRVLKEPMKVHDIDLPVGTVVNMQNFVHHRDPAVFPDPELFNPERWLNPHADMESALTPFSLGRRACIGLNLAWDELYIAVSSVFRNLELRLGEEMTEADMELEDRFNIAPVGHKLMLKVSKAEKLS</sequence>
<dbReference type="PANTHER" id="PTHR24305">
    <property type="entry name" value="CYTOCHROME P450"/>
    <property type="match status" value="1"/>
</dbReference>
<dbReference type="GeneID" id="36620917"/>
<comment type="cofactor">
    <cofactor evidence="1 6">
        <name>heme</name>
        <dbReference type="ChEBI" id="CHEBI:30413"/>
    </cofactor>
</comment>
<accession>A0A2T3ZU99</accession>
<dbReference type="Gene3D" id="1.10.630.10">
    <property type="entry name" value="Cytochrome P450"/>
    <property type="match status" value="1"/>
</dbReference>
<dbReference type="EMBL" id="KZ679699">
    <property type="protein sequence ID" value="PTB48384.1"/>
    <property type="molecule type" value="Genomic_DNA"/>
</dbReference>
<keyword evidence="7" id="KW-0503">Monooxygenase</keyword>
<dbReference type="Pfam" id="PF00067">
    <property type="entry name" value="p450"/>
    <property type="match status" value="1"/>
</dbReference>
<name>A0A2T3ZU99_TRIHA</name>
<dbReference type="GO" id="GO:0005506">
    <property type="term" value="F:iron ion binding"/>
    <property type="evidence" value="ECO:0007669"/>
    <property type="project" value="InterPro"/>
</dbReference>
<proteinExistence type="inferred from homology"/>
<dbReference type="SUPFAM" id="SSF48264">
    <property type="entry name" value="Cytochrome P450"/>
    <property type="match status" value="1"/>
</dbReference>
<gene>
    <name evidence="8" type="ORF">M431DRAFT_128101</name>
</gene>
<dbReference type="RefSeq" id="XP_024768061.1">
    <property type="nucleotide sequence ID" value="XM_024912358.1"/>
</dbReference>
<keyword evidence="9" id="KW-1185">Reference proteome</keyword>
<keyword evidence="5 6" id="KW-0408">Iron</keyword>
<dbReference type="PRINTS" id="PR00463">
    <property type="entry name" value="EP450I"/>
</dbReference>
<keyword evidence="7" id="KW-0560">Oxidoreductase</keyword>
<dbReference type="PANTHER" id="PTHR24305:SF210">
    <property type="entry name" value="CYTOCHROME P450 MONOOXYGENASE ASQL-RELATED"/>
    <property type="match status" value="1"/>
</dbReference>
<evidence type="ECO:0000256" key="3">
    <source>
        <dbReference type="ARBA" id="ARBA00022617"/>
    </source>
</evidence>